<protein>
    <submittedName>
        <fullName evidence="1">Uncharacterized protein</fullName>
    </submittedName>
</protein>
<dbReference type="EMBL" id="JACXVP010000012">
    <property type="protein sequence ID" value="KAG5570042.1"/>
    <property type="molecule type" value="Genomic_DNA"/>
</dbReference>
<evidence type="ECO:0000313" key="2">
    <source>
        <dbReference type="Proteomes" id="UP000824120"/>
    </source>
</evidence>
<accession>A0A9J5W3I1</accession>
<name>A0A9J5W3I1_SOLCO</name>
<gene>
    <name evidence="1" type="ORF">H5410_059808</name>
</gene>
<evidence type="ECO:0000313" key="1">
    <source>
        <dbReference type="EMBL" id="KAG5570042.1"/>
    </source>
</evidence>
<comment type="caution">
    <text evidence="1">The sequence shown here is derived from an EMBL/GenBank/DDBJ whole genome shotgun (WGS) entry which is preliminary data.</text>
</comment>
<keyword evidence="2" id="KW-1185">Reference proteome</keyword>
<dbReference type="OrthoDB" id="945807at2759"/>
<dbReference type="SUPFAM" id="SSF81558">
    <property type="entry name" value="Photosystem I subunits PsaA/PsaB"/>
    <property type="match status" value="1"/>
</dbReference>
<dbReference type="InterPro" id="IPR036408">
    <property type="entry name" value="PSI_PsaA/B_sf"/>
</dbReference>
<dbReference type="Proteomes" id="UP000824120">
    <property type="component" value="Chromosome 12"/>
</dbReference>
<proteinExistence type="predicted"/>
<dbReference type="Gene3D" id="1.20.1130.10">
    <property type="entry name" value="Photosystem I PsaA/PsaB"/>
    <property type="match status" value="1"/>
</dbReference>
<dbReference type="AlphaFoldDB" id="A0A9J5W3I1"/>
<sequence>MGVGIIKLHVFLLTNQYLNVVVDPKSLSLPHEFILDRNLLAQFYPRFAKGATHFFSLILIKMYGGWGRIKMRKSWWNKLIFQKKIFTEKSD</sequence>
<organism evidence="1 2">
    <name type="scientific">Solanum commersonii</name>
    <name type="common">Commerson's wild potato</name>
    <name type="synonym">Commerson's nightshade</name>
    <dbReference type="NCBI Taxonomy" id="4109"/>
    <lineage>
        <taxon>Eukaryota</taxon>
        <taxon>Viridiplantae</taxon>
        <taxon>Streptophyta</taxon>
        <taxon>Embryophyta</taxon>
        <taxon>Tracheophyta</taxon>
        <taxon>Spermatophyta</taxon>
        <taxon>Magnoliopsida</taxon>
        <taxon>eudicotyledons</taxon>
        <taxon>Gunneridae</taxon>
        <taxon>Pentapetalae</taxon>
        <taxon>asterids</taxon>
        <taxon>lamiids</taxon>
        <taxon>Solanales</taxon>
        <taxon>Solanaceae</taxon>
        <taxon>Solanoideae</taxon>
        <taxon>Solaneae</taxon>
        <taxon>Solanum</taxon>
    </lineage>
</organism>
<reference evidence="1 2" key="1">
    <citation type="submission" date="2020-09" db="EMBL/GenBank/DDBJ databases">
        <title>De no assembly of potato wild relative species, Solanum commersonii.</title>
        <authorList>
            <person name="Cho K."/>
        </authorList>
    </citation>
    <scope>NUCLEOTIDE SEQUENCE [LARGE SCALE GENOMIC DNA]</scope>
    <source>
        <strain evidence="1">LZ3.2</strain>
        <tissue evidence="1">Leaf</tissue>
    </source>
</reference>